<organism evidence="5 6">
    <name type="scientific">Plantactinospora mayteni</name>
    <dbReference type="NCBI Taxonomy" id="566021"/>
    <lineage>
        <taxon>Bacteria</taxon>
        <taxon>Bacillati</taxon>
        <taxon>Actinomycetota</taxon>
        <taxon>Actinomycetes</taxon>
        <taxon>Micromonosporales</taxon>
        <taxon>Micromonosporaceae</taxon>
        <taxon>Plantactinospora</taxon>
    </lineage>
</organism>
<evidence type="ECO:0000256" key="4">
    <source>
        <dbReference type="SAM" id="Phobius"/>
    </source>
</evidence>
<name>A0ABQ4EW26_9ACTN</name>
<accession>A0ABQ4EW26</accession>
<keyword evidence="6" id="KW-1185">Reference proteome</keyword>
<proteinExistence type="inferred from homology"/>
<feature type="transmembrane region" description="Helical" evidence="4">
    <location>
        <begin position="267"/>
        <end position="286"/>
    </location>
</feature>
<gene>
    <name evidence="5" type="ORF">Pma05_54600</name>
</gene>
<dbReference type="PROSITE" id="PS00379">
    <property type="entry name" value="CDP_ALCOHOL_P_TRANSF"/>
    <property type="match status" value="1"/>
</dbReference>
<dbReference type="InterPro" id="IPR048254">
    <property type="entry name" value="CDP_ALCOHOL_P_TRANSF_CS"/>
</dbReference>
<feature type="compositionally biased region" description="Basic residues" evidence="3">
    <location>
        <begin position="1"/>
        <end position="10"/>
    </location>
</feature>
<evidence type="ECO:0000313" key="6">
    <source>
        <dbReference type="Proteomes" id="UP000621500"/>
    </source>
</evidence>
<dbReference type="InterPro" id="IPR000462">
    <property type="entry name" value="CDP-OH_P_trans"/>
</dbReference>
<dbReference type="Proteomes" id="UP000621500">
    <property type="component" value="Unassembled WGS sequence"/>
</dbReference>
<comment type="similarity">
    <text evidence="2">Belongs to the CDP-alcohol phosphatidyltransferase class-I family.</text>
</comment>
<dbReference type="Gene3D" id="1.20.120.1760">
    <property type="match status" value="1"/>
</dbReference>
<sequence length="336" mass="35404">MPRAPWRRRRTSDSPRPAGRRWAGRLRRSGTFARQVLLVRVGRRDHDLDEASPTALVRPDRLFPEDSAPLAPYGVGRLTAAEIEAAVPVSPAVGPADPVDAPGPAMAIPLLPGERTMLRRIKFAVVNACTLASLTLGLLAIFQAMQGDVRVAAYCLIACVAFDGLDGALARKMGVASPFGAQMDSLADMCSFGLAAPVVVYASLVGSVSTAAAGVACALVAACAAIRLARFNVSPKDGRFFCGVPTTMAAAVLALAVLIGLPVSGEVQVAGVGLLAFAMVSSFPYAKLARLIKLPPWLWLAPVIGALVDIRLTFAILVVGYLVSGPLLWWRQRRTA</sequence>
<keyword evidence="4" id="KW-0472">Membrane</keyword>
<evidence type="ECO:0000256" key="2">
    <source>
        <dbReference type="RuleBase" id="RU003750"/>
    </source>
</evidence>
<evidence type="ECO:0008006" key="7">
    <source>
        <dbReference type="Google" id="ProtNLM"/>
    </source>
</evidence>
<evidence type="ECO:0000256" key="1">
    <source>
        <dbReference type="ARBA" id="ARBA00022679"/>
    </source>
</evidence>
<feature type="transmembrane region" description="Helical" evidence="4">
    <location>
        <begin position="298"/>
        <end position="323"/>
    </location>
</feature>
<comment type="caution">
    <text evidence="5">The sequence shown here is derived from an EMBL/GenBank/DDBJ whole genome shotgun (WGS) entry which is preliminary data.</text>
</comment>
<protein>
    <recommendedName>
        <fullName evidence="7">CDP-alcohol phosphatidyltransferase</fullName>
    </recommendedName>
</protein>
<feature type="transmembrane region" description="Helical" evidence="4">
    <location>
        <begin position="123"/>
        <end position="145"/>
    </location>
</feature>
<evidence type="ECO:0000313" key="5">
    <source>
        <dbReference type="EMBL" id="GIG98887.1"/>
    </source>
</evidence>
<keyword evidence="1 2" id="KW-0808">Transferase</keyword>
<feature type="region of interest" description="Disordered" evidence="3">
    <location>
        <begin position="1"/>
        <end position="21"/>
    </location>
</feature>
<dbReference type="Pfam" id="PF01066">
    <property type="entry name" value="CDP-OH_P_transf"/>
    <property type="match status" value="1"/>
</dbReference>
<dbReference type="InterPro" id="IPR043130">
    <property type="entry name" value="CDP-OH_PTrfase_TM_dom"/>
</dbReference>
<keyword evidence="4" id="KW-0812">Transmembrane</keyword>
<dbReference type="EMBL" id="BONX01000037">
    <property type="protein sequence ID" value="GIG98887.1"/>
    <property type="molecule type" value="Genomic_DNA"/>
</dbReference>
<reference evidence="5 6" key="1">
    <citation type="submission" date="2021-01" db="EMBL/GenBank/DDBJ databases">
        <title>Whole genome shotgun sequence of Plantactinospora mayteni NBRC 109088.</title>
        <authorList>
            <person name="Komaki H."/>
            <person name="Tamura T."/>
        </authorList>
    </citation>
    <scope>NUCLEOTIDE SEQUENCE [LARGE SCALE GENOMIC DNA]</scope>
    <source>
        <strain evidence="5 6">NBRC 109088</strain>
    </source>
</reference>
<feature type="transmembrane region" description="Helical" evidence="4">
    <location>
        <begin position="240"/>
        <end position="261"/>
    </location>
</feature>
<evidence type="ECO:0000256" key="3">
    <source>
        <dbReference type="SAM" id="MobiDB-lite"/>
    </source>
</evidence>
<keyword evidence="4" id="KW-1133">Transmembrane helix</keyword>